<evidence type="ECO:0000313" key="3">
    <source>
        <dbReference type="EMBL" id="ODV93080.1"/>
    </source>
</evidence>
<dbReference type="STRING" id="669874.A0A1E4TMU9"/>
<dbReference type="Proteomes" id="UP000094236">
    <property type="component" value="Unassembled WGS sequence"/>
</dbReference>
<dbReference type="PANTHER" id="PTHR24074">
    <property type="entry name" value="CO-CHAPERONE PROTEIN DJLA"/>
    <property type="match status" value="1"/>
</dbReference>
<dbReference type="AlphaFoldDB" id="A0A1E4TMU9"/>
<dbReference type="InterPro" id="IPR001623">
    <property type="entry name" value="DnaJ_domain"/>
</dbReference>
<feature type="region of interest" description="Disordered" evidence="1">
    <location>
        <begin position="310"/>
        <end position="359"/>
    </location>
</feature>
<dbReference type="PROSITE" id="PS50076">
    <property type="entry name" value="DNAJ_2"/>
    <property type="match status" value="1"/>
</dbReference>
<dbReference type="PROSITE" id="PS00636">
    <property type="entry name" value="DNAJ_1"/>
    <property type="match status" value="1"/>
</dbReference>
<proteinExistence type="predicted"/>
<dbReference type="SUPFAM" id="SSF46565">
    <property type="entry name" value="Chaperone J-domain"/>
    <property type="match status" value="1"/>
</dbReference>
<dbReference type="EMBL" id="KV454034">
    <property type="protein sequence ID" value="ODV93080.1"/>
    <property type="molecule type" value="Genomic_DNA"/>
</dbReference>
<dbReference type="InterPro" id="IPR036869">
    <property type="entry name" value="J_dom_sf"/>
</dbReference>
<dbReference type="OrthoDB" id="10250354at2759"/>
<organism evidence="3 4">
    <name type="scientific">Pachysolen tannophilus NRRL Y-2460</name>
    <dbReference type="NCBI Taxonomy" id="669874"/>
    <lineage>
        <taxon>Eukaryota</taxon>
        <taxon>Fungi</taxon>
        <taxon>Dikarya</taxon>
        <taxon>Ascomycota</taxon>
        <taxon>Saccharomycotina</taxon>
        <taxon>Pichiomycetes</taxon>
        <taxon>Pachysolenaceae</taxon>
        <taxon>Pachysolen</taxon>
    </lineage>
</organism>
<gene>
    <name evidence="3" type="ORF">PACTADRAFT_52156</name>
</gene>
<protein>
    <recommendedName>
        <fullName evidence="2">J domain-containing protein</fullName>
    </recommendedName>
</protein>
<feature type="domain" description="J" evidence="2">
    <location>
        <begin position="37"/>
        <end position="107"/>
    </location>
</feature>
<dbReference type="Pfam" id="PF00226">
    <property type="entry name" value="DnaJ"/>
    <property type="match status" value="1"/>
</dbReference>
<dbReference type="SMART" id="SM00271">
    <property type="entry name" value="DnaJ"/>
    <property type="match status" value="1"/>
</dbReference>
<dbReference type="InterPro" id="IPR050817">
    <property type="entry name" value="DjlA_DnaK_co-chaperone"/>
</dbReference>
<evidence type="ECO:0000313" key="4">
    <source>
        <dbReference type="Proteomes" id="UP000094236"/>
    </source>
</evidence>
<dbReference type="CDD" id="cd06257">
    <property type="entry name" value="DnaJ"/>
    <property type="match status" value="1"/>
</dbReference>
<evidence type="ECO:0000256" key="1">
    <source>
        <dbReference type="SAM" id="MobiDB-lite"/>
    </source>
</evidence>
<name>A0A1E4TMU9_PACTA</name>
<reference evidence="4" key="1">
    <citation type="submission" date="2016-05" db="EMBL/GenBank/DDBJ databases">
        <title>Comparative genomics of biotechnologically important yeasts.</title>
        <authorList>
            <consortium name="DOE Joint Genome Institute"/>
            <person name="Riley R."/>
            <person name="Haridas S."/>
            <person name="Wolfe K.H."/>
            <person name="Lopes M.R."/>
            <person name="Hittinger C.T."/>
            <person name="Goker M."/>
            <person name="Salamov A."/>
            <person name="Wisecaver J."/>
            <person name="Long T.M."/>
            <person name="Aerts A.L."/>
            <person name="Barry K."/>
            <person name="Choi C."/>
            <person name="Clum A."/>
            <person name="Coughlan A.Y."/>
            <person name="Deshpande S."/>
            <person name="Douglass A.P."/>
            <person name="Hanson S.J."/>
            <person name="Klenk H.-P."/>
            <person name="Labutti K."/>
            <person name="Lapidus A."/>
            <person name="Lindquist E."/>
            <person name="Lipzen A."/>
            <person name="Meier-Kolthoff J.P."/>
            <person name="Ohm R.A."/>
            <person name="Otillar R.P."/>
            <person name="Pangilinan J."/>
            <person name="Peng Y."/>
            <person name="Rokas A."/>
            <person name="Rosa C.A."/>
            <person name="Scheuner C."/>
            <person name="Sibirny A.A."/>
            <person name="Slot J.C."/>
            <person name="Stielow J.B."/>
            <person name="Sun H."/>
            <person name="Kurtzman C.P."/>
            <person name="Blackwell M."/>
            <person name="Grigoriev I.V."/>
            <person name="Jeffries T.W."/>
        </authorList>
    </citation>
    <scope>NUCLEOTIDE SEQUENCE [LARGE SCALE GENOMIC DNA]</scope>
    <source>
        <strain evidence="4">NRRL Y-2460</strain>
    </source>
</reference>
<accession>A0A1E4TMU9</accession>
<dbReference type="PRINTS" id="PR00625">
    <property type="entry name" value="JDOMAIN"/>
</dbReference>
<evidence type="ECO:0000259" key="2">
    <source>
        <dbReference type="PROSITE" id="PS50076"/>
    </source>
</evidence>
<sequence>MMYGKGDIYGASSLSRYRLKTIKFSFRSASTNSNETDHYNVLGVNQRASQKEIKSRYRALSKKYHPDLNSSLSEQDKTDHNEKFIKINHSYEILGDVEKRKNYDAKLASSGNDFQYASHVANKRKEFHKKYYGSSDSNKYKPSGLNSTRNRVHFDGRQYADYRSIFNGEHRDHSVNDVPHFDYAKHLRKNILLDKRYSQSHGYKGSDIKTHEVYVNSFPRHAFHKDIHKYNLDNNENTYSTRTEAAVYGSMKNSNSNDGTFQSYATNGSKTHIGNSTSTNVIAAAAAIFTVLGAGMWWDKRYATGDEKLTSTRANSTRHGNEQQRIDTSAGSEGKDQKMKRYSYSEGSHKLPFSDMIRK</sequence>
<keyword evidence="4" id="KW-1185">Reference proteome</keyword>
<dbReference type="Gene3D" id="1.10.287.110">
    <property type="entry name" value="DnaJ domain"/>
    <property type="match status" value="1"/>
</dbReference>
<dbReference type="InterPro" id="IPR018253">
    <property type="entry name" value="DnaJ_domain_CS"/>
</dbReference>